<evidence type="ECO:0000256" key="1">
    <source>
        <dbReference type="SAM" id="MobiDB-lite"/>
    </source>
</evidence>
<dbReference type="AlphaFoldDB" id="A0A0L0M3U5"/>
<organism evidence="2 3">
    <name type="scientific">Candidatus Burkholderia verschuerenii</name>
    <dbReference type="NCBI Taxonomy" id="242163"/>
    <lineage>
        <taxon>Bacteria</taxon>
        <taxon>Pseudomonadati</taxon>
        <taxon>Pseudomonadota</taxon>
        <taxon>Betaproteobacteria</taxon>
        <taxon>Burkholderiales</taxon>
        <taxon>Burkholderiaceae</taxon>
        <taxon>Burkholderia</taxon>
    </lineage>
</organism>
<comment type="caution">
    <text evidence="2">The sequence shown here is derived from an EMBL/GenBank/DDBJ whole genome shotgun (WGS) entry which is preliminary data.</text>
</comment>
<proteinExistence type="predicted"/>
<evidence type="ECO:0008006" key="4">
    <source>
        <dbReference type="Google" id="ProtNLM"/>
    </source>
</evidence>
<feature type="compositionally biased region" description="Basic and acidic residues" evidence="1">
    <location>
        <begin position="1"/>
        <end position="15"/>
    </location>
</feature>
<dbReference type="Gene3D" id="2.180.10.10">
    <property type="entry name" value="RHS repeat-associated core"/>
    <property type="match status" value="1"/>
</dbReference>
<dbReference type="EMBL" id="LFJJ01000258">
    <property type="protein sequence ID" value="KND57317.1"/>
    <property type="molecule type" value="Genomic_DNA"/>
</dbReference>
<name>A0A0L0M3U5_9BURK</name>
<dbReference type="RefSeq" id="WP_050455849.1">
    <property type="nucleotide sequence ID" value="NZ_LFJJ01000258.1"/>
</dbReference>
<feature type="region of interest" description="Disordered" evidence="1">
    <location>
        <begin position="1"/>
        <end position="22"/>
    </location>
</feature>
<dbReference type="Proteomes" id="UP000036959">
    <property type="component" value="Unassembled WGS sequence"/>
</dbReference>
<protein>
    <recommendedName>
        <fullName evidence="4">Rhs-family protein</fullName>
    </recommendedName>
</protein>
<dbReference type="PATRIC" id="fig|242163.4.peg.3636"/>
<accession>A0A0L0M3U5</accession>
<evidence type="ECO:0000313" key="2">
    <source>
        <dbReference type="EMBL" id="KND57317.1"/>
    </source>
</evidence>
<keyword evidence="3" id="KW-1185">Reference proteome</keyword>
<evidence type="ECO:0000313" key="3">
    <source>
        <dbReference type="Proteomes" id="UP000036959"/>
    </source>
</evidence>
<sequence>MRGHLDSSIDPRLFDEQQQDPAVPPNFRYIRTLSSGQPLAIHSQDAGTRTALFDVEGAIVWQHDGRGQQLRRSYDALHRLVSITEQTGATAPRVSERFVYGDANASPDTNLRGKLLQAWSPAGFVATSAYNIADQPLASQQQFLRDDVLDCDWQGDDSTAWSCDLAPGAFTTCWTYNALGQTLERLDACRNRQRQRYNIAGQLATSGPASPPGSRCCA</sequence>
<reference evidence="3" key="1">
    <citation type="submission" date="2015-06" db="EMBL/GenBank/DDBJ databases">
        <title>Comparative genomics of Burkholderia leaf nodule symbionts.</title>
        <authorList>
            <person name="Carlier A."/>
            <person name="Eberl L."/>
            <person name="Pinto-Carbo M."/>
        </authorList>
    </citation>
    <scope>NUCLEOTIDE SEQUENCE [LARGE SCALE GENOMIC DNA]</scope>
    <source>
        <strain evidence="3">UZHbot4</strain>
    </source>
</reference>
<gene>
    <name evidence="2" type="ORF">BVER_02767c</name>
</gene>